<dbReference type="OrthoDB" id="5613951at2"/>
<dbReference type="CDD" id="cd11386">
    <property type="entry name" value="MCP_signal"/>
    <property type="match status" value="1"/>
</dbReference>
<dbReference type="SMART" id="SM00304">
    <property type="entry name" value="HAMP"/>
    <property type="match status" value="3"/>
</dbReference>
<dbReference type="CDD" id="cd06225">
    <property type="entry name" value="HAMP"/>
    <property type="match status" value="1"/>
</dbReference>
<dbReference type="GO" id="GO:0005886">
    <property type="term" value="C:plasma membrane"/>
    <property type="evidence" value="ECO:0007669"/>
    <property type="project" value="UniProtKB-SubCell"/>
</dbReference>
<evidence type="ECO:0000259" key="13">
    <source>
        <dbReference type="PROSITE" id="PS50885"/>
    </source>
</evidence>
<keyword evidence="6 8" id="KW-0807">Transducer</keyword>
<dbReference type="Pfam" id="PF00672">
    <property type="entry name" value="HAMP"/>
    <property type="match status" value="1"/>
</dbReference>
<dbReference type="SMART" id="SM00283">
    <property type="entry name" value="MA"/>
    <property type="match status" value="1"/>
</dbReference>
<comment type="caution">
    <text evidence="14">The sequence shown here is derived from an EMBL/GenBank/DDBJ whole genome shotgun (WGS) entry which is preliminary data.</text>
</comment>
<evidence type="ECO:0000256" key="8">
    <source>
        <dbReference type="PROSITE-ProRule" id="PRU00284"/>
    </source>
</evidence>
<dbReference type="InterPro" id="IPR000727">
    <property type="entry name" value="T_SNARE_dom"/>
</dbReference>
<dbReference type="RefSeq" id="WP_068997299.1">
    <property type="nucleotide sequence ID" value="NZ_MDTQ01000001.1"/>
</dbReference>
<comment type="similarity">
    <text evidence="7">Belongs to the methyl-accepting chemotaxis (MCP) protein family.</text>
</comment>
<evidence type="ECO:0000256" key="9">
    <source>
        <dbReference type="SAM" id="Coils"/>
    </source>
</evidence>
<evidence type="ECO:0000259" key="12">
    <source>
        <dbReference type="PROSITE" id="PS50192"/>
    </source>
</evidence>
<evidence type="ECO:0000256" key="5">
    <source>
        <dbReference type="ARBA" id="ARBA00023136"/>
    </source>
</evidence>
<reference evidence="14 15" key="1">
    <citation type="submission" date="2016-08" db="EMBL/GenBank/DDBJ databases">
        <authorList>
            <person name="Seilhamer J.J."/>
        </authorList>
    </citation>
    <scope>NUCLEOTIDE SEQUENCE [LARGE SCALE GENOMIC DNA]</scope>
    <source>
        <strain evidence="14 15">PH27A</strain>
    </source>
</reference>
<evidence type="ECO:0000256" key="7">
    <source>
        <dbReference type="ARBA" id="ARBA00029447"/>
    </source>
</evidence>
<feature type="coiled-coil region" evidence="9">
    <location>
        <begin position="338"/>
        <end position="365"/>
    </location>
</feature>
<feature type="domain" description="Methyl-accepting transducer" evidence="11">
    <location>
        <begin position="267"/>
        <end position="503"/>
    </location>
</feature>
<feature type="domain" description="T-SNARE coiled-coil homology" evidence="12">
    <location>
        <begin position="454"/>
        <end position="516"/>
    </location>
</feature>
<evidence type="ECO:0000256" key="6">
    <source>
        <dbReference type="ARBA" id="ARBA00023224"/>
    </source>
</evidence>
<keyword evidence="3 10" id="KW-0812">Transmembrane</keyword>
<accession>A0A1E2V7F5</accession>
<evidence type="ECO:0000256" key="1">
    <source>
        <dbReference type="ARBA" id="ARBA00004429"/>
    </source>
</evidence>
<protein>
    <recommendedName>
        <fullName evidence="16">Chemotaxis protein</fullName>
    </recommendedName>
</protein>
<sequence length="543" mass="59086">MFKRLTQRFQLFLAAVLAAVLGIAIVGVLAMQHVINGYDRLLVHDLSLERDVSHVALNFKVQVQEWKNVLLRGHQPEQMDKYWGRFQARAKDIQSALAQVAARVQDDTVKQDIRQFLSAYQTMMTAYAEGRNKFIASGFDPQAGDQAVQGIDREPTAQMEALAQHFADQAAESSVILGEQADNRIMMILTALLVGAVLVLLLAGWLGRKGLVRPILHLRASVVDLSEGRFNQPVHGVGREDELGDMARATQRLQDHLRSSVTSMEAAVSGLNQSVTELTEVAEGIRHGVSDQSQRTELVAAAMNEMVSTVQEIAQSAAHTAESANEADRHAVDGGERMAQAASDMQTLENEVETLAADLDQLVQHTREVSGVLDVISGIAEQTNLLALNAAIEAARAGEHGRGFAVVADEVRQLASRTQESTEQVARIIDQVQRGAGNVVESMRVSQEQTQVSTRNVQSGHEMLTFIIEAVSKMRDMTTQIAAAAEEQGQVAEEINQNIVSVSEVAQHNESQTASVAGTADQLAHLAHDVEMALKSLKNQATH</sequence>
<organism evidence="14 15">
    <name type="scientific">Terasakiispira papahanaumokuakeensis</name>
    <dbReference type="NCBI Taxonomy" id="197479"/>
    <lineage>
        <taxon>Bacteria</taxon>
        <taxon>Pseudomonadati</taxon>
        <taxon>Pseudomonadota</taxon>
        <taxon>Gammaproteobacteria</taxon>
        <taxon>Oceanospirillales</taxon>
        <taxon>Terasakiispira</taxon>
    </lineage>
</organism>
<comment type="subcellular location">
    <subcellularLocation>
        <location evidence="1">Cell inner membrane</location>
        <topology evidence="1">Multi-pass membrane protein</topology>
    </subcellularLocation>
</comment>
<dbReference type="PROSITE" id="PS50192">
    <property type="entry name" value="T_SNARE"/>
    <property type="match status" value="1"/>
</dbReference>
<dbReference type="PANTHER" id="PTHR32089">
    <property type="entry name" value="METHYL-ACCEPTING CHEMOTAXIS PROTEIN MCPB"/>
    <property type="match status" value="1"/>
</dbReference>
<evidence type="ECO:0000313" key="15">
    <source>
        <dbReference type="Proteomes" id="UP000094291"/>
    </source>
</evidence>
<dbReference type="PANTHER" id="PTHR32089:SF119">
    <property type="entry name" value="METHYL-ACCEPTING CHEMOTAXIS PROTEIN CTPL"/>
    <property type="match status" value="1"/>
</dbReference>
<evidence type="ECO:0000256" key="3">
    <source>
        <dbReference type="ARBA" id="ARBA00022692"/>
    </source>
</evidence>
<evidence type="ECO:0000256" key="10">
    <source>
        <dbReference type="SAM" id="Phobius"/>
    </source>
</evidence>
<keyword evidence="5 10" id="KW-0472">Membrane</keyword>
<evidence type="ECO:0008006" key="16">
    <source>
        <dbReference type="Google" id="ProtNLM"/>
    </source>
</evidence>
<dbReference type="Proteomes" id="UP000094291">
    <property type="component" value="Unassembled WGS sequence"/>
</dbReference>
<dbReference type="Pfam" id="PF00015">
    <property type="entry name" value="MCPsignal"/>
    <property type="match status" value="1"/>
</dbReference>
<name>A0A1E2V7F5_9GAMM</name>
<dbReference type="EMBL" id="MDTQ01000001">
    <property type="protein sequence ID" value="ODC02904.1"/>
    <property type="molecule type" value="Genomic_DNA"/>
</dbReference>
<keyword evidence="4 10" id="KW-1133">Transmembrane helix</keyword>
<keyword evidence="2" id="KW-1003">Cell membrane</keyword>
<dbReference type="Gene3D" id="1.10.287.950">
    <property type="entry name" value="Methyl-accepting chemotaxis protein"/>
    <property type="match status" value="1"/>
</dbReference>
<dbReference type="GO" id="GO:0006935">
    <property type="term" value="P:chemotaxis"/>
    <property type="evidence" value="ECO:0007669"/>
    <property type="project" value="InterPro"/>
</dbReference>
<dbReference type="STRING" id="197479.BFW38_04395"/>
<dbReference type="InterPro" id="IPR004089">
    <property type="entry name" value="MCPsignal_dom"/>
</dbReference>
<dbReference type="AlphaFoldDB" id="A0A1E2V7F5"/>
<dbReference type="GO" id="GO:0004888">
    <property type="term" value="F:transmembrane signaling receptor activity"/>
    <property type="evidence" value="ECO:0007669"/>
    <property type="project" value="InterPro"/>
</dbReference>
<dbReference type="GO" id="GO:0007165">
    <property type="term" value="P:signal transduction"/>
    <property type="evidence" value="ECO:0007669"/>
    <property type="project" value="UniProtKB-KW"/>
</dbReference>
<gene>
    <name evidence="14" type="ORF">BFW38_04395</name>
</gene>
<keyword evidence="15" id="KW-1185">Reference proteome</keyword>
<dbReference type="PROSITE" id="PS50111">
    <property type="entry name" value="CHEMOTAXIS_TRANSDUC_2"/>
    <property type="match status" value="1"/>
</dbReference>
<dbReference type="InterPro" id="IPR004090">
    <property type="entry name" value="Chemotax_Me-accpt_rcpt"/>
</dbReference>
<evidence type="ECO:0000256" key="4">
    <source>
        <dbReference type="ARBA" id="ARBA00022989"/>
    </source>
</evidence>
<evidence type="ECO:0000313" key="14">
    <source>
        <dbReference type="EMBL" id="ODC02904.1"/>
    </source>
</evidence>
<keyword evidence="9" id="KW-0175">Coiled coil</keyword>
<keyword evidence="2" id="KW-0997">Cell inner membrane</keyword>
<dbReference type="FunFam" id="1.10.287.950:FF:000001">
    <property type="entry name" value="Methyl-accepting chemotaxis sensory transducer"/>
    <property type="match status" value="1"/>
</dbReference>
<feature type="transmembrane region" description="Helical" evidence="10">
    <location>
        <begin position="185"/>
        <end position="206"/>
    </location>
</feature>
<dbReference type="SUPFAM" id="SSF58104">
    <property type="entry name" value="Methyl-accepting chemotaxis protein (MCP) signaling domain"/>
    <property type="match status" value="1"/>
</dbReference>
<dbReference type="PROSITE" id="PS50885">
    <property type="entry name" value="HAMP"/>
    <property type="match status" value="1"/>
</dbReference>
<feature type="domain" description="HAMP" evidence="13">
    <location>
        <begin position="209"/>
        <end position="262"/>
    </location>
</feature>
<evidence type="ECO:0000259" key="11">
    <source>
        <dbReference type="PROSITE" id="PS50111"/>
    </source>
</evidence>
<dbReference type="InterPro" id="IPR003660">
    <property type="entry name" value="HAMP_dom"/>
</dbReference>
<dbReference type="PRINTS" id="PR00260">
    <property type="entry name" value="CHEMTRNSDUCR"/>
</dbReference>
<evidence type="ECO:0000256" key="2">
    <source>
        <dbReference type="ARBA" id="ARBA00022519"/>
    </source>
</evidence>
<proteinExistence type="inferred from homology"/>